<dbReference type="InterPro" id="IPR001878">
    <property type="entry name" value="Znf_CCHC"/>
</dbReference>
<dbReference type="GO" id="GO:0003676">
    <property type="term" value="F:nucleic acid binding"/>
    <property type="evidence" value="ECO:0007669"/>
    <property type="project" value="InterPro"/>
</dbReference>
<dbReference type="SUPFAM" id="SSF57756">
    <property type="entry name" value="Retrovirus zinc finger-like domains"/>
    <property type="match status" value="1"/>
</dbReference>
<dbReference type="InterPro" id="IPR036875">
    <property type="entry name" value="Znf_CCHC_sf"/>
</dbReference>
<dbReference type="PANTHER" id="PTHR46242">
    <property type="entry name" value="ZINC FINGER CCHC DOMAIN-CONTAINING PROTEIN 9 ZCCHC9"/>
    <property type="match status" value="1"/>
</dbReference>
<proteinExistence type="predicted"/>
<dbReference type="GO" id="GO:0005730">
    <property type="term" value="C:nucleolus"/>
    <property type="evidence" value="ECO:0007669"/>
    <property type="project" value="TreeGrafter"/>
</dbReference>
<feature type="region of interest" description="Disordered" evidence="2">
    <location>
        <begin position="1"/>
        <end position="20"/>
    </location>
</feature>
<dbReference type="EMBL" id="VCAZ01000228">
    <property type="protein sequence ID" value="TTK47641.1"/>
    <property type="molecule type" value="Genomic_DNA"/>
</dbReference>
<dbReference type="Gene3D" id="4.10.60.10">
    <property type="entry name" value="Zinc finger, CCHC-type"/>
    <property type="match status" value="2"/>
</dbReference>
<feature type="region of interest" description="Disordered" evidence="2">
    <location>
        <begin position="26"/>
        <end position="59"/>
    </location>
</feature>
<dbReference type="InterPro" id="IPR042246">
    <property type="entry name" value="ZCCHC9"/>
</dbReference>
<evidence type="ECO:0000259" key="3">
    <source>
        <dbReference type="PROSITE" id="PS50158"/>
    </source>
</evidence>
<feature type="domain" description="CCHC-type" evidence="3">
    <location>
        <begin position="117"/>
        <end position="132"/>
    </location>
</feature>
<name>A0A556VC82_BAGYA</name>
<protein>
    <submittedName>
        <fullName evidence="4">Zinc finger CCHC domain-containing protein 9</fullName>
    </submittedName>
</protein>
<comment type="caution">
    <text evidence="4">The sequence shown here is derived from an EMBL/GenBank/DDBJ whole genome shotgun (WGS) entry which is preliminary data.</text>
</comment>
<keyword evidence="1" id="KW-0479">Metal-binding</keyword>
<gene>
    <name evidence="4" type="ORF">Baya_15631</name>
</gene>
<organism evidence="4 5">
    <name type="scientific">Bagarius yarrelli</name>
    <name type="common">Goonch</name>
    <name type="synonym">Bagrus yarrelli</name>
    <dbReference type="NCBI Taxonomy" id="175774"/>
    <lineage>
        <taxon>Eukaryota</taxon>
        <taxon>Metazoa</taxon>
        <taxon>Chordata</taxon>
        <taxon>Craniata</taxon>
        <taxon>Vertebrata</taxon>
        <taxon>Euteleostomi</taxon>
        <taxon>Actinopterygii</taxon>
        <taxon>Neopterygii</taxon>
        <taxon>Teleostei</taxon>
        <taxon>Ostariophysi</taxon>
        <taxon>Siluriformes</taxon>
        <taxon>Sisoridae</taxon>
        <taxon>Sisorinae</taxon>
        <taxon>Bagarius</taxon>
    </lineage>
</organism>
<evidence type="ECO:0000256" key="1">
    <source>
        <dbReference type="PROSITE-ProRule" id="PRU00047"/>
    </source>
</evidence>
<evidence type="ECO:0000313" key="4">
    <source>
        <dbReference type="EMBL" id="TTK47641.1"/>
    </source>
</evidence>
<keyword evidence="1" id="KW-0863">Zinc-finger</keyword>
<dbReference type="PROSITE" id="PS50158">
    <property type="entry name" value="ZF_CCHC"/>
    <property type="match status" value="1"/>
</dbReference>
<dbReference type="Pfam" id="PF00098">
    <property type="entry name" value="zf-CCHC"/>
    <property type="match status" value="2"/>
</dbReference>
<keyword evidence="1" id="KW-0862">Zinc</keyword>
<feature type="compositionally biased region" description="Basic and acidic residues" evidence="2">
    <location>
        <begin position="36"/>
        <end position="56"/>
    </location>
</feature>
<sequence>MTRWAKHVNKHKSVNAASWSQLRAGIAGRPNSSASRSRDNTSRRSSDGKEADKNSHDVNGFMEYLKHKRNPLPNGRQRVKPEEQDLREALTTALKKNNRREGRRIKRQNAKKSSMVCFNCRKPGHGLADCPKADDEEMGRGICFRCGSTEHEIQRCRAKVDPAMGGCCRICGSVEHFQKDCPDHQTTTKSITLGRLSDRISADHEDISVSVPHVARKKVKVVTY</sequence>
<keyword evidence="5" id="KW-1185">Reference proteome</keyword>
<dbReference type="SMART" id="SM00343">
    <property type="entry name" value="ZnF_C2HC"/>
    <property type="match status" value="3"/>
</dbReference>
<feature type="compositionally biased region" description="Basic residues" evidence="2">
    <location>
        <begin position="1"/>
        <end position="13"/>
    </location>
</feature>
<evidence type="ECO:0000256" key="2">
    <source>
        <dbReference type="SAM" id="MobiDB-lite"/>
    </source>
</evidence>
<dbReference type="AlphaFoldDB" id="A0A556VC82"/>
<dbReference type="Proteomes" id="UP000319801">
    <property type="component" value="Unassembled WGS sequence"/>
</dbReference>
<dbReference type="PANTHER" id="PTHR46242:SF1">
    <property type="entry name" value="ZINC FINGER CCHC DOMAIN-CONTAINING PROTEIN 9"/>
    <property type="match status" value="1"/>
</dbReference>
<evidence type="ECO:0000313" key="5">
    <source>
        <dbReference type="Proteomes" id="UP000319801"/>
    </source>
</evidence>
<dbReference type="OrthoDB" id="3863715at2759"/>
<dbReference type="GO" id="GO:0008270">
    <property type="term" value="F:zinc ion binding"/>
    <property type="evidence" value="ECO:0007669"/>
    <property type="project" value="UniProtKB-KW"/>
</dbReference>
<accession>A0A556VC82</accession>
<reference evidence="4 5" key="1">
    <citation type="journal article" date="2019" name="Genome Biol. Evol.">
        <title>Whole-Genome Sequencing of the Giant Devil Catfish, Bagarius yarrelli.</title>
        <authorList>
            <person name="Jiang W."/>
            <person name="Lv Y."/>
            <person name="Cheng L."/>
            <person name="Yang K."/>
            <person name="Chao B."/>
            <person name="Wang X."/>
            <person name="Li Y."/>
            <person name="Pan X."/>
            <person name="You X."/>
            <person name="Zhang Y."/>
            <person name="Yang J."/>
            <person name="Li J."/>
            <person name="Zhang X."/>
            <person name="Liu S."/>
            <person name="Sun C."/>
            <person name="Yang J."/>
            <person name="Shi Q."/>
        </authorList>
    </citation>
    <scope>NUCLEOTIDE SEQUENCE [LARGE SCALE GENOMIC DNA]</scope>
    <source>
        <strain evidence="4">JWS20170419001</strain>
        <tissue evidence="4">Muscle</tissue>
    </source>
</reference>